<evidence type="ECO:0000256" key="1">
    <source>
        <dbReference type="SAM" id="MobiDB-lite"/>
    </source>
</evidence>
<gene>
    <name evidence="2" type="ORF">GCM10010960_05350</name>
</gene>
<dbReference type="Proteomes" id="UP000632858">
    <property type="component" value="Unassembled WGS sequence"/>
</dbReference>
<keyword evidence="3" id="KW-1185">Reference proteome</keyword>
<protein>
    <recommendedName>
        <fullName evidence="4">MarR family EPS-associated transcriptional regulator</fullName>
    </recommendedName>
</protein>
<feature type="compositionally biased region" description="Basic and acidic residues" evidence="1">
    <location>
        <begin position="119"/>
        <end position="134"/>
    </location>
</feature>
<dbReference type="SUPFAM" id="SSF46785">
    <property type="entry name" value="Winged helix' DNA-binding domain"/>
    <property type="match status" value="1"/>
</dbReference>
<dbReference type="AlphaFoldDB" id="A0A917CG06"/>
<reference evidence="2" key="2">
    <citation type="submission" date="2020-09" db="EMBL/GenBank/DDBJ databases">
        <authorList>
            <person name="Sun Q."/>
            <person name="Zhou Y."/>
        </authorList>
    </citation>
    <scope>NUCLEOTIDE SEQUENCE</scope>
    <source>
        <strain evidence="2">CGMCC 1.12726</strain>
    </source>
</reference>
<proteinExistence type="predicted"/>
<dbReference type="InterPro" id="IPR036390">
    <property type="entry name" value="WH_DNA-bd_sf"/>
</dbReference>
<dbReference type="RefSeq" id="WP_188447474.1">
    <property type="nucleotide sequence ID" value="NZ_BMFO01000001.1"/>
</dbReference>
<dbReference type="EMBL" id="BMFO01000001">
    <property type="protein sequence ID" value="GGF86287.1"/>
    <property type="molecule type" value="Genomic_DNA"/>
</dbReference>
<feature type="region of interest" description="Disordered" evidence="1">
    <location>
        <begin position="107"/>
        <end position="134"/>
    </location>
</feature>
<evidence type="ECO:0008006" key="4">
    <source>
        <dbReference type="Google" id="ProtNLM"/>
    </source>
</evidence>
<name>A0A917CG06_9GAMM</name>
<sequence>MSSRQKNLQEDTEFRVLRMLEQQPDATQRDLAENAGISVGALNYCLKALIAKGMVKMQNFSDSRNKFGYVYVLTPDGIRHRAALTNAFLKRKLAEYAALQREIESLRQDGLRRAQPPEPRPEPVEGRMNHKEFP</sequence>
<reference evidence="2" key="1">
    <citation type="journal article" date="2014" name="Int. J. Syst. Evol. Microbiol.">
        <title>Complete genome sequence of Corynebacterium casei LMG S-19264T (=DSM 44701T), isolated from a smear-ripened cheese.</title>
        <authorList>
            <consortium name="US DOE Joint Genome Institute (JGI-PGF)"/>
            <person name="Walter F."/>
            <person name="Albersmeier A."/>
            <person name="Kalinowski J."/>
            <person name="Ruckert C."/>
        </authorList>
    </citation>
    <scope>NUCLEOTIDE SEQUENCE</scope>
    <source>
        <strain evidence="2">CGMCC 1.12726</strain>
    </source>
</reference>
<evidence type="ECO:0000313" key="2">
    <source>
        <dbReference type="EMBL" id="GGF86287.1"/>
    </source>
</evidence>
<dbReference type="NCBIfam" id="TIGR04176">
    <property type="entry name" value="MarR_EPS"/>
    <property type="match status" value="1"/>
</dbReference>
<dbReference type="Gene3D" id="1.10.10.10">
    <property type="entry name" value="Winged helix-like DNA-binding domain superfamily/Winged helix DNA-binding domain"/>
    <property type="match status" value="1"/>
</dbReference>
<dbReference type="InterPro" id="IPR036388">
    <property type="entry name" value="WH-like_DNA-bd_sf"/>
</dbReference>
<comment type="caution">
    <text evidence="2">The sequence shown here is derived from an EMBL/GenBank/DDBJ whole genome shotgun (WGS) entry which is preliminary data.</text>
</comment>
<accession>A0A917CG06</accession>
<evidence type="ECO:0000313" key="3">
    <source>
        <dbReference type="Proteomes" id="UP000632858"/>
    </source>
</evidence>
<dbReference type="InterPro" id="IPR026433">
    <property type="entry name" value="MarR_EPS"/>
</dbReference>
<dbReference type="Pfam" id="PF13412">
    <property type="entry name" value="HTH_24"/>
    <property type="match status" value="1"/>
</dbReference>
<organism evidence="2 3">
    <name type="scientific">Arenimonas maotaiensis</name>
    <dbReference type="NCBI Taxonomy" id="1446479"/>
    <lineage>
        <taxon>Bacteria</taxon>
        <taxon>Pseudomonadati</taxon>
        <taxon>Pseudomonadota</taxon>
        <taxon>Gammaproteobacteria</taxon>
        <taxon>Lysobacterales</taxon>
        <taxon>Lysobacteraceae</taxon>
        <taxon>Arenimonas</taxon>
    </lineage>
</organism>